<dbReference type="CDD" id="cd18785">
    <property type="entry name" value="SF2_C"/>
    <property type="match status" value="1"/>
</dbReference>
<dbReference type="GO" id="GO:0005829">
    <property type="term" value="C:cytosol"/>
    <property type="evidence" value="ECO:0007669"/>
    <property type="project" value="TreeGrafter"/>
</dbReference>
<feature type="region of interest" description="Disordered" evidence="3">
    <location>
        <begin position="677"/>
        <end position="700"/>
    </location>
</feature>
<dbReference type="GO" id="GO:0016787">
    <property type="term" value="F:hydrolase activity"/>
    <property type="evidence" value="ECO:0007669"/>
    <property type="project" value="InterPro"/>
</dbReference>
<evidence type="ECO:0000313" key="7">
    <source>
        <dbReference type="Proteomes" id="UP001246473"/>
    </source>
</evidence>
<dbReference type="Proteomes" id="UP001246473">
    <property type="component" value="Unassembled WGS sequence"/>
</dbReference>
<dbReference type="Gene3D" id="3.40.50.300">
    <property type="entry name" value="P-loop containing nucleotide triphosphate hydrolases"/>
    <property type="match status" value="2"/>
</dbReference>
<dbReference type="Pfam" id="PF18135">
    <property type="entry name" value="Type_ISP_C"/>
    <property type="match status" value="1"/>
</dbReference>
<dbReference type="GO" id="GO:0032259">
    <property type="term" value="P:methylation"/>
    <property type="evidence" value="ECO:0007669"/>
    <property type="project" value="InterPro"/>
</dbReference>
<dbReference type="Pfam" id="PF02384">
    <property type="entry name" value="N6_Mtase"/>
    <property type="match status" value="1"/>
</dbReference>
<dbReference type="Pfam" id="PF00271">
    <property type="entry name" value="Helicase_C"/>
    <property type="match status" value="1"/>
</dbReference>
<dbReference type="InterPro" id="IPR053980">
    <property type="entry name" value="ISP_coupler"/>
</dbReference>
<dbReference type="SUPFAM" id="SSF53335">
    <property type="entry name" value="S-adenosyl-L-methionine-dependent methyltransferases"/>
    <property type="match status" value="1"/>
</dbReference>
<keyword evidence="6" id="KW-0347">Helicase</keyword>
<dbReference type="InterPro" id="IPR014001">
    <property type="entry name" value="Helicase_ATP-bd"/>
</dbReference>
<organism evidence="6 7">
    <name type="scientific">Paraburkholderia fungorum</name>
    <dbReference type="NCBI Taxonomy" id="134537"/>
    <lineage>
        <taxon>Bacteria</taxon>
        <taxon>Pseudomonadati</taxon>
        <taxon>Pseudomonadota</taxon>
        <taxon>Betaproteobacteria</taxon>
        <taxon>Burkholderiales</taxon>
        <taxon>Burkholderiaceae</taxon>
        <taxon>Paraburkholderia</taxon>
    </lineage>
</organism>
<dbReference type="InterPro" id="IPR029063">
    <property type="entry name" value="SAM-dependent_MTases_sf"/>
</dbReference>
<protein>
    <submittedName>
        <fullName evidence="6">DEAD/DEAH box helicase family protein</fullName>
    </submittedName>
</protein>
<dbReference type="RefSeq" id="WP_315696860.1">
    <property type="nucleotide sequence ID" value="NZ_JANSLM010000003.1"/>
</dbReference>
<dbReference type="PANTHER" id="PTHR47396:SF1">
    <property type="entry name" value="ATP-DEPENDENT HELICASE IRC3-RELATED"/>
    <property type="match status" value="1"/>
</dbReference>
<dbReference type="EMBL" id="JANSLM010000003">
    <property type="protein sequence ID" value="MDT8837783.1"/>
    <property type="molecule type" value="Genomic_DNA"/>
</dbReference>
<evidence type="ECO:0000259" key="4">
    <source>
        <dbReference type="PROSITE" id="PS51192"/>
    </source>
</evidence>
<dbReference type="InterPro" id="IPR006935">
    <property type="entry name" value="Helicase/UvrB_N"/>
</dbReference>
<dbReference type="InterPro" id="IPR050742">
    <property type="entry name" value="Helicase_Restrict-Modif_Enz"/>
</dbReference>
<sequence length="1343" mass="150516">MTDLEKLLNTFRHAAVTEREKGTYFEELIVCYLRNEATYRDLYSDVWTYAEWANLKGLDKRDAGIDLVARTAGTGEYHAIQCKMYASDYRVQKGDIDSFFTASGKKPFTQRIIVATTNAPWSEHAEHALFDQQPPVSKIDLFALESSQIDWSKYQSKATPVIKAKKSLRDHQTNALNGVMAGLTGADRGKLIMACGTGKTFTSLKIAETLVGAGKRVLFLVPSLSLLSQTLTEWTQESETPLHSFAVCSDSDVGKKRKKEEDSVQTFVHELRYPATTDPARLASEMLKRHDNDHMSVVFSTYHSIDVISRAQKEQGLADFDLIVCDEAHRTTGATFDSEDESTFVRVHDAGYIRAAKRLYMTATPRIYADTAKATAERDNVALCSMDDTALYGDELFVITFSEAVKRGLLVDYKVIVLAVEEAHVSRRLQDLLKDENNQLKVDDAARIVGCWKAMSKQGLSEELVGDGDPMKRAVAFCQVIEISKGAKSHKVSSKQISGMFQEVVEAYQNSEATEEFEQAVRLTCEAEHVDGGMNASQKEAKLAWLKAEAPKNTCRILSNVRCLSEGVDVPSLDAVLFLTPRNSQVDVVQSVGRVMRNAPGKKRGYVILPVVIPAGVEPHEALNDNQTYKVVWQVLQALRSHDDKFDAMVNKLDLVGRDTSKMEVIAITDKVEKKKPKAKGMKNKDAGKGSFDIGDVAKKKTEPSQQAELEFEIGEIEKAIYAKLVQKVGNRHHWEDWANDIAKIARTHIDRITGIIEKPENTKEREAFDAFADELRDDLNGSITYGEIIEMLAQHLITKPVFDALFEDYSFAKHNPMSLAMQDVLDVLQEHRLDKEADTLDRFYESVKMRAEGIDNAAGKQKIVVELYDKFFRNAFPKMTERLGIVYTPVEVVDFIIHSVGHVLQTEFGQTLGSKGVHIIDPFVGTGTFVTRLLQSGLIKPEELPHKYKHEIHANEIVLLAYYISCINIEAVYHGIVGGAYRPFEGICLTDTFQMYEKEDMVDALLAQNSARRRKQKKLDIRVIIGNPPYSVGQETANDNNQNVEYPHLDSRIRSTYAERSTATNKNALYDSYIRAIRWGSDRIGNSGVIGFVTNGNFLETGTFGGLRQCLAEEFSSIYVFHLRGNQRTSGEVSRREGGKIFGGGSRAPIAISILVKNPSATQRGQIYYHDIGDYLDREEKLDKIRTFASIAGITQADGWRPIAPDQHGDWLRQRDDRFGEYIVLGEKDGKDDKTLFANYSSGVKTQRDAWCYNASQAGVATNMTHMIDSYNSEVERFDGTYAGLDKKARESKVDSFINTDPTKISWTRALKQELAKGRRFAFESHCLTPSRDKVKSGVRAA</sequence>
<dbReference type="Pfam" id="PF13156">
    <property type="entry name" value="Mrr_cat_2"/>
    <property type="match status" value="1"/>
</dbReference>
<keyword evidence="2" id="KW-0680">Restriction system</keyword>
<proteinExistence type="inferred from homology"/>
<dbReference type="GO" id="GO:0009307">
    <property type="term" value="P:DNA restriction-modification system"/>
    <property type="evidence" value="ECO:0007669"/>
    <property type="project" value="UniProtKB-KW"/>
</dbReference>
<accession>A0AAP5Q605</accession>
<dbReference type="Pfam" id="PF04851">
    <property type="entry name" value="ResIII"/>
    <property type="match status" value="1"/>
</dbReference>
<dbReference type="InterPro" id="IPR002052">
    <property type="entry name" value="DNA_methylase_N6_adenine_CS"/>
</dbReference>
<dbReference type="SMART" id="SM00490">
    <property type="entry name" value="HELICc"/>
    <property type="match status" value="1"/>
</dbReference>
<evidence type="ECO:0000256" key="2">
    <source>
        <dbReference type="ARBA" id="ARBA00022747"/>
    </source>
</evidence>
<feature type="domain" description="Helicase C-terminal" evidence="5">
    <location>
        <begin position="476"/>
        <end position="654"/>
    </location>
</feature>
<dbReference type="PANTHER" id="PTHR47396">
    <property type="entry name" value="TYPE I RESTRICTION ENZYME ECOKI R PROTEIN"/>
    <property type="match status" value="1"/>
</dbReference>
<reference evidence="6" key="1">
    <citation type="submission" date="2022-08" db="EMBL/GenBank/DDBJ databases">
        <authorList>
            <person name="Kim S.-J."/>
        </authorList>
    </citation>
    <scope>NUCLEOTIDE SEQUENCE</scope>
    <source>
        <strain evidence="6">KJ</strain>
    </source>
</reference>
<evidence type="ECO:0000256" key="1">
    <source>
        <dbReference type="ARBA" id="ARBA00006594"/>
    </source>
</evidence>
<keyword evidence="6" id="KW-0547">Nucleotide-binding</keyword>
<keyword evidence="6" id="KW-0067">ATP-binding</keyword>
<dbReference type="PRINTS" id="PR00507">
    <property type="entry name" value="N12N6MTFRASE"/>
</dbReference>
<dbReference type="PROSITE" id="PS00092">
    <property type="entry name" value="N6_MTASE"/>
    <property type="match status" value="1"/>
</dbReference>
<dbReference type="CDD" id="cd22333">
    <property type="entry name" value="LlaBIII_nuclease-like"/>
    <property type="match status" value="1"/>
</dbReference>
<keyword evidence="6" id="KW-0378">Hydrolase</keyword>
<feature type="domain" description="Helicase ATP-binding" evidence="4">
    <location>
        <begin position="180"/>
        <end position="383"/>
    </location>
</feature>
<comment type="similarity">
    <text evidence="1">Belongs to the N(4)/N(6)-methyltransferase family.</text>
</comment>
<dbReference type="InterPro" id="IPR001650">
    <property type="entry name" value="Helicase_C-like"/>
</dbReference>
<dbReference type="SUPFAM" id="SSF52980">
    <property type="entry name" value="Restriction endonuclease-like"/>
    <property type="match status" value="1"/>
</dbReference>
<gene>
    <name evidence="6" type="ORF">ParKJ_10200</name>
</gene>
<dbReference type="Gene3D" id="3.40.50.150">
    <property type="entry name" value="Vaccinia Virus protein VP39"/>
    <property type="match status" value="1"/>
</dbReference>
<comment type="caution">
    <text evidence="6">The sequence shown here is derived from an EMBL/GenBank/DDBJ whole genome shotgun (WGS) entry which is preliminary data.</text>
</comment>
<dbReference type="GO" id="GO:0004386">
    <property type="term" value="F:helicase activity"/>
    <property type="evidence" value="ECO:0007669"/>
    <property type="project" value="UniProtKB-KW"/>
</dbReference>
<dbReference type="InterPro" id="IPR011335">
    <property type="entry name" value="Restrct_endonuc-II-like"/>
</dbReference>
<dbReference type="PROSITE" id="PS51194">
    <property type="entry name" value="HELICASE_CTER"/>
    <property type="match status" value="1"/>
</dbReference>
<dbReference type="InterPro" id="IPR041635">
    <property type="entry name" value="Type_ISP_LLaBIII_C"/>
</dbReference>
<dbReference type="PROSITE" id="PS51192">
    <property type="entry name" value="HELICASE_ATP_BIND_1"/>
    <property type="match status" value="1"/>
</dbReference>
<evidence type="ECO:0000313" key="6">
    <source>
        <dbReference type="EMBL" id="MDT8837783.1"/>
    </source>
</evidence>
<dbReference type="GO" id="GO:0005524">
    <property type="term" value="F:ATP binding"/>
    <property type="evidence" value="ECO:0007669"/>
    <property type="project" value="InterPro"/>
</dbReference>
<evidence type="ECO:0000259" key="5">
    <source>
        <dbReference type="PROSITE" id="PS51194"/>
    </source>
</evidence>
<dbReference type="SUPFAM" id="SSF52540">
    <property type="entry name" value="P-loop containing nucleoside triphosphate hydrolases"/>
    <property type="match status" value="1"/>
</dbReference>
<name>A0AAP5Q605_9BURK</name>
<evidence type="ECO:0000256" key="3">
    <source>
        <dbReference type="SAM" id="MobiDB-lite"/>
    </source>
</evidence>
<dbReference type="InterPro" id="IPR027417">
    <property type="entry name" value="P-loop_NTPase"/>
</dbReference>
<dbReference type="GO" id="GO:0008170">
    <property type="term" value="F:N-methyltransferase activity"/>
    <property type="evidence" value="ECO:0007669"/>
    <property type="project" value="InterPro"/>
</dbReference>
<dbReference type="InterPro" id="IPR039442">
    <property type="entry name" value="Mrr-like_dom"/>
</dbReference>
<dbReference type="InterPro" id="IPR003356">
    <property type="entry name" value="DNA_methylase_A-5"/>
</dbReference>
<dbReference type="Pfam" id="PF22240">
    <property type="entry name" value="ISP_coupler"/>
    <property type="match status" value="1"/>
</dbReference>
<dbReference type="GO" id="GO:0003677">
    <property type="term" value="F:DNA binding"/>
    <property type="evidence" value="ECO:0007669"/>
    <property type="project" value="InterPro"/>
</dbReference>
<dbReference type="SMART" id="SM00487">
    <property type="entry name" value="DEXDc"/>
    <property type="match status" value="1"/>
</dbReference>